<feature type="region of interest" description="Disordered" evidence="5">
    <location>
        <begin position="184"/>
        <end position="205"/>
    </location>
</feature>
<sequence length="205" mass="23182">MAIDIMCAMMALYGFYLGYSRGIIKTVFTVLSIFFGVVAAAKFGPAMTEFLQSAFNYYNPLMFVAGLMLAFILTMALIRLLANGLEGILETANINFINQTLGGAVLSLALVAVFSLLVLFGDRAHIIDRQTKQDSVTYPILEKMPDKLLQVGKLVRPVFTDFWNYSVDFMDRLERMNNMETTESDNIFDIEEDDNDNDRYNTNNR</sequence>
<keyword evidence="3 6" id="KW-1133">Transmembrane helix</keyword>
<keyword evidence="4 6" id="KW-0472">Membrane</keyword>
<dbReference type="InterPro" id="IPR003825">
    <property type="entry name" value="Colicin-V_CvpA"/>
</dbReference>
<dbReference type="EMBL" id="PDUD01000025">
    <property type="protein sequence ID" value="PHN04451.1"/>
    <property type="molecule type" value="Genomic_DNA"/>
</dbReference>
<accession>A0A2D0N7G1</accession>
<organism evidence="7 8">
    <name type="scientific">Flavilitoribacter nigricans (strain ATCC 23147 / DSM 23189 / NBRC 102662 / NCIMB 1420 / SS-2)</name>
    <name type="common">Lewinella nigricans</name>
    <dbReference type="NCBI Taxonomy" id="1122177"/>
    <lineage>
        <taxon>Bacteria</taxon>
        <taxon>Pseudomonadati</taxon>
        <taxon>Bacteroidota</taxon>
        <taxon>Saprospiria</taxon>
        <taxon>Saprospirales</taxon>
        <taxon>Lewinellaceae</taxon>
        <taxon>Flavilitoribacter</taxon>
    </lineage>
</organism>
<feature type="transmembrane region" description="Helical" evidence="6">
    <location>
        <begin position="61"/>
        <end position="81"/>
    </location>
</feature>
<comment type="caution">
    <text evidence="7">The sequence shown here is derived from an EMBL/GenBank/DDBJ whole genome shotgun (WGS) entry which is preliminary data.</text>
</comment>
<dbReference type="Proteomes" id="UP000223913">
    <property type="component" value="Unassembled WGS sequence"/>
</dbReference>
<evidence type="ECO:0000256" key="2">
    <source>
        <dbReference type="ARBA" id="ARBA00022692"/>
    </source>
</evidence>
<evidence type="ECO:0000256" key="4">
    <source>
        <dbReference type="ARBA" id="ARBA00023136"/>
    </source>
</evidence>
<evidence type="ECO:0000313" key="8">
    <source>
        <dbReference type="Proteomes" id="UP000223913"/>
    </source>
</evidence>
<dbReference type="GO" id="GO:0009403">
    <property type="term" value="P:toxin biosynthetic process"/>
    <property type="evidence" value="ECO:0007669"/>
    <property type="project" value="InterPro"/>
</dbReference>
<dbReference type="Pfam" id="PF02674">
    <property type="entry name" value="Colicin_V"/>
    <property type="match status" value="1"/>
</dbReference>
<keyword evidence="2 6" id="KW-0812">Transmembrane</keyword>
<dbReference type="PANTHER" id="PTHR37306">
    <property type="entry name" value="COLICIN V PRODUCTION PROTEIN"/>
    <property type="match status" value="1"/>
</dbReference>
<dbReference type="OrthoDB" id="1492026at2"/>
<comment type="subcellular location">
    <subcellularLocation>
        <location evidence="1">Membrane</location>
        <topology evidence="1">Multi-pass membrane protein</topology>
    </subcellularLocation>
</comment>
<feature type="transmembrane region" description="Helical" evidence="6">
    <location>
        <begin position="101"/>
        <end position="120"/>
    </location>
</feature>
<evidence type="ECO:0000313" key="7">
    <source>
        <dbReference type="EMBL" id="PHN04451.1"/>
    </source>
</evidence>
<keyword evidence="8" id="KW-1185">Reference proteome</keyword>
<reference evidence="7 8" key="1">
    <citation type="submission" date="2017-10" db="EMBL/GenBank/DDBJ databases">
        <title>The draft genome sequence of Lewinella nigricans NBRC 102662.</title>
        <authorList>
            <person name="Wang K."/>
        </authorList>
    </citation>
    <scope>NUCLEOTIDE SEQUENCE [LARGE SCALE GENOMIC DNA]</scope>
    <source>
        <strain evidence="7 8">NBRC 102662</strain>
    </source>
</reference>
<gene>
    <name evidence="7" type="ORF">CRP01_20805</name>
</gene>
<dbReference type="AlphaFoldDB" id="A0A2D0N7G1"/>
<evidence type="ECO:0000256" key="5">
    <source>
        <dbReference type="SAM" id="MobiDB-lite"/>
    </source>
</evidence>
<feature type="transmembrane region" description="Helical" evidence="6">
    <location>
        <begin position="22"/>
        <end position="41"/>
    </location>
</feature>
<feature type="compositionally biased region" description="Acidic residues" evidence="5">
    <location>
        <begin position="184"/>
        <end position="196"/>
    </location>
</feature>
<evidence type="ECO:0000256" key="1">
    <source>
        <dbReference type="ARBA" id="ARBA00004141"/>
    </source>
</evidence>
<name>A0A2D0N7G1_FLAN2</name>
<protein>
    <recommendedName>
        <fullName evidence="9">CvpA family protein</fullName>
    </recommendedName>
</protein>
<evidence type="ECO:0000256" key="3">
    <source>
        <dbReference type="ARBA" id="ARBA00022989"/>
    </source>
</evidence>
<proteinExistence type="predicted"/>
<dbReference type="RefSeq" id="WP_099152024.1">
    <property type="nucleotide sequence ID" value="NZ_PDUD01000025.1"/>
</dbReference>
<dbReference type="GO" id="GO:0016020">
    <property type="term" value="C:membrane"/>
    <property type="evidence" value="ECO:0007669"/>
    <property type="project" value="UniProtKB-SubCell"/>
</dbReference>
<evidence type="ECO:0000256" key="6">
    <source>
        <dbReference type="SAM" id="Phobius"/>
    </source>
</evidence>
<evidence type="ECO:0008006" key="9">
    <source>
        <dbReference type="Google" id="ProtNLM"/>
    </source>
</evidence>
<dbReference type="PANTHER" id="PTHR37306:SF1">
    <property type="entry name" value="COLICIN V PRODUCTION PROTEIN"/>
    <property type="match status" value="1"/>
</dbReference>